<accession>A0ABV6QD60</accession>
<comment type="caution">
    <text evidence="2">The sequence shown here is derived from an EMBL/GenBank/DDBJ whole genome shotgun (WGS) entry which is preliminary data.</text>
</comment>
<evidence type="ECO:0000313" key="2">
    <source>
        <dbReference type="EMBL" id="MFC0622569.1"/>
    </source>
</evidence>
<keyword evidence="3" id="KW-1185">Reference proteome</keyword>
<dbReference type="EMBL" id="JBHLTC010000001">
    <property type="protein sequence ID" value="MFC0622569.1"/>
    <property type="molecule type" value="Genomic_DNA"/>
</dbReference>
<organism evidence="2 3">
    <name type="scientific">Kribbella deserti</name>
    <dbReference type="NCBI Taxonomy" id="1926257"/>
    <lineage>
        <taxon>Bacteria</taxon>
        <taxon>Bacillati</taxon>
        <taxon>Actinomycetota</taxon>
        <taxon>Actinomycetes</taxon>
        <taxon>Propionibacteriales</taxon>
        <taxon>Kribbellaceae</taxon>
        <taxon>Kribbella</taxon>
    </lineage>
</organism>
<feature type="region of interest" description="Disordered" evidence="1">
    <location>
        <begin position="41"/>
        <end position="66"/>
    </location>
</feature>
<reference evidence="2 3" key="1">
    <citation type="submission" date="2024-09" db="EMBL/GenBank/DDBJ databases">
        <authorList>
            <person name="Sun Q."/>
            <person name="Mori K."/>
        </authorList>
    </citation>
    <scope>NUCLEOTIDE SEQUENCE [LARGE SCALE GENOMIC DNA]</scope>
    <source>
        <strain evidence="2 3">CGMCC 1.15906</strain>
    </source>
</reference>
<dbReference type="RefSeq" id="WP_380043247.1">
    <property type="nucleotide sequence ID" value="NZ_JBHLTC010000001.1"/>
</dbReference>
<dbReference type="Proteomes" id="UP001589890">
    <property type="component" value="Unassembled WGS sequence"/>
</dbReference>
<protein>
    <submittedName>
        <fullName evidence="2">Uncharacterized protein</fullName>
    </submittedName>
</protein>
<evidence type="ECO:0000313" key="3">
    <source>
        <dbReference type="Proteomes" id="UP001589890"/>
    </source>
</evidence>
<name>A0ABV6QD60_9ACTN</name>
<evidence type="ECO:0000256" key="1">
    <source>
        <dbReference type="SAM" id="MobiDB-lite"/>
    </source>
</evidence>
<proteinExistence type="predicted"/>
<gene>
    <name evidence="2" type="ORF">ACFFGN_00735</name>
</gene>
<feature type="compositionally biased region" description="Basic residues" evidence="1">
    <location>
        <begin position="41"/>
        <end position="54"/>
    </location>
</feature>
<sequence>MGKPQNEGLTLGYRFFWRFQYVLLHIYGPAQLPDHLDPRQQLKRQRAAKVARAKAAREAVSRPATP</sequence>